<name>A0AA95NJT2_9BURK</name>
<proteinExistence type="predicted"/>
<dbReference type="SUPFAM" id="SSF53254">
    <property type="entry name" value="Phosphoglycerate mutase-like"/>
    <property type="match status" value="1"/>
</dbReference>
<reference evidence="2" key="1">
    <citation type="submission" date="2023-01" db="EMBL/GenBank/DDBJ databases">
        <title>Whole genome sequence of Paucibacter sp. S2-9 isolated from pond sediment.</title>
        <authorList>
            <person name="Jung J.Y."/>
        </authorList>
    </citation>
    <scope>NUCLEOTIDE SEQUENCE</scope>
    <source>
        <strain evidence="2">S2-9</strain>
    </source>
</reference>
<keyword evidence="3" id="KW-1185">Reference proteome</keyword>
<evidence type="ECO:0000256" key="1">
    <source>
        <dbReference type="SAM" id="SignalP"/>
    </source>
</evidence>
<gene>
    <name evidence="2" type="ORF">PFX98_09165</name>
</gene>
<dbReference type="KEGG" id="pais:PFX98_09165"/>
<organism evidence="2 3">
    <name type="scientific">Paucibacter sediminis</name>
    <dbReference type="NCBI Taxonomy" id="3019553"/>
    <lineage>
        <taxon>Bacteria</taxon>
        <taxon>Pseudomonadati</taxon>
        <taxon>Pseudomonadota</taxon>
        <taxon>Betaproteobacteria</taxon>
        <taxon>Burkholderiales</taxon>
        <taxon>Sphaerotilaceae</taxon>
        <taxon>Roseateles</taxon>
    </lineage>
</organism>
<dbReference type="Gene3D" id="3.40.50.1240">
    <property type="entry name" value="Phosphoglycerate mutase-like"/>
    <property type="match status" value="1"/>
</dbReference>
<dbReference type="CDD" id="cd07067">
    <property type="entry name" value="HP_PGM_like"/>
    <property type="match status" value="1"/>
</dbReference>
<dbReference type="InterPro" id="IPR013078">
    <property type="entry name" value="His_Pase_superF_clade-1"/>
</dbReference>
<accession>A0AA95NJT2</accession>
<feature type="chain" id="PRO_5041717214" evidence="1">
    <location>
        <begin position="26"/>
        <end position="168"/>
    </location>
</feature>
<feature type="signal peptide" evidence="1">
    <location>
        <begin position="1"/>
        <end position="25"/>
    </location>
</feature>
<dbReference type="SMART" id="SM00855">
    <property type="entry name" value="PGAM"/>
    <property type="match status" value="1"/>
</dbReference>
<dbReference type="Pfam" id="PF00300">
    <property type="entry name" value="His_Phos_1"/>
    <property type="match status" value="1"/>
</dbReference>
<dbReference type="InterPro" id="IPR029033">
    <property type="entry name" value="His_PPase_superfam"/>
</dbReference>
<sequence>MMWRRRLLALGLAALLGATAMPAAAQPLVYLVRHGERLDLPTDPGLSPVGEARAQRLAAMLADAGLRAIYTTPYRRTMAHAAPTAQRLGLTPVVLPARDTEALLARLRAHGSGEAVLVVGHSNTLPAILRGLGYQAEVTIDEDEFDWLFALTPGAPGGAAPALVRLRY</sequence>
<protein>
    <submittedName>
        <fullName evidence="2">Phosphoglycerate mutase family protein</fullName>
    </submittedName>
</protein>
<dbReference type="AlphaFoldDB" id="A0AA95NJT2"/>
<evidence type="ECO:0000313" key="3">
    <source>
        <dbReference type="Proteomes" id="UP001177769"/>
    </source>
</evidence>
<dbReference type="Proteomes" id="UP001177769">
    <property type="component" value="Chromosome"/>
</dbReference>
<evidence type="ECO:0000313" key="2">
    <source>
        <dbReference type="EMBL" id="WIT13773.1"/>
    </source>
</evidence>
<keyword evidence="1" id="KW-0732">Signal</keyword>
<dbReference type="RefSeq" id="WP_285234893.1">
    <property type="nucleotide sequence ID" value="NZ_CP116346.1"/>
</dbReference>
<dbReference type="EMBL" id="CP116346">
    <property type="protein sequence ID" value="WIT13773.1"/>
    <property type="molecule type" value="Genomic_DNA"/>
</dbReference>